<dbReference type="Gene3D" id="3.20.70.20">
    <property type="match status" value="1"/>
</dbReference>
<dbReference type="EMBL" id="UHIC01000001">
    <property type="protein sequence ID" value="SUO93285.1"/>
    <property type="molecule type" value="Genomic_DNA"/>
</dbReference>
<name>A0A380MKW4_9GAMM</name>
<reference evidence="1 2" key="1">
    <citation type="submission" date="2018-06" db="EMBL/GenBank/DDBJ databases">
        <authorList>
            <consortium name="Pathogen Informatics"/>
            <person name="Doyle S."/>
        </authorList>
    </citation>
    <scope>NUCLEOTIDE SEQUENCE [LARGE SCALE GENOMIC DNA]</scope>
    <source>
        <strain evidence="1 2">NCTC13337</strain>
    </source>
</reference>
<dbReference type="OrthoDB" id="9763001at2"/>
<dbReference type="InterPro" id="IPR007841">
    <property type="entry name" value="UPF0210"/>
</dbReference>
<sequence>MTVMFEDLQSPSLCRIRTVSSFIHLTKNTTQWRDRILEAKVHCDAVANFFQKMGYVVQSISIITNPFGEFLTVDSIDSAKEGLKKITNILNEAEQSFSQGLRIRFAIGEAQTAEEIQLLPELIQSYGDLCNACVNVEADALGILDNAQLVHCAQVIKKISQITARGEGNFNFTVNFNCPSYIPYFPASYHRSEHQKAFVLGLETPDLLVAALEVYRTQTQTKDLLSSPAGYQAFMQGAFEVMTAALQYHIDKIQTGLETASLNAEWQYLGMDTSAAPSKNCSSMVEVYQCLGLPHFGASGTVEISALLTRVFKSLKRVNAVGFSGLMLAVTEDEGLAAATRTKQFDIRSLLTYSSVCGIGLDTVPIPGEVSIEQLCALMRDTGTMAFRLNKPLTVRVFPVPNTSAGELTTFESDDLCNCAVLAVS</sequence>
<evidence type="ECO:0000313" key="1">
    <source>
        <dbReference type="EMBL" id="SUO93285.1"/>
    </source>
</evidence>
<dbReference type="SUPFAM" id="SSF51998">
    <property type="entry name" value="PFL-like glycyl radical enzymes"/>
    <property type="match status" value="1"/>
</dbReference>
<keyword evidence="2" id="KW-1185">Reference proteome</keyword>
<protein>
    <submittedName>
        <fullName evidence="1">Uncharacterized conserved protein</fullName>
    </submittedName>
</protein>
<dbReference type="PANTHER" id="PTHR37560:SF2">
    <property type="entry name" value="DUF711 DOMAIN-CONTAINING PROTEIN"/>
    <property type="match status" value="1"/>
</dbReference>
<gene>
    <name evidence="1" type="ORF">NCTC13337_00142</name>
</gene>
<evidence type="ECO:0000313" key="2">
    <source>
        <dbReference type="Proteomes" id="UP000254601"/>
    </source>
</evidence>
<dbReference type="Pfam" id="PF05167">
    <property type="entry name" value="DUF711"/>
    <property type="match status" value="1"/>
</dbReference>
<dbReference type="AlphaFoldDB" id="A0A380MKW4"/>
<accession>A0A380MKW4</accession>
<dbReference type="PANTHER" id="PTHR37560">
    <property type="entry name" value="UPF0210 PROTEIN SPR0218"/>
    <property type="match status" value="1"/>
</dbReference>
<organism evidence="1 2">
    <name type="scientific">Suttonella ornithocola</name>
    <dbReference type="NCBI Taxonomy" id="279832"/>
    <lineage>
        <taxon>Bacteria</taxon>
        <taxon>Pseudomonadati</taxon>
        <taxon>Pseudomonadota</taxon>
        <taxon>Gammaproteobacteria</taxon>
        <taxon>Cardiobacteriales</taxon>
        <taxon>Cardiobacteriaceae</taxon>
        <taxon>Suttonella</taxon>
    </lineage>
</organism>
<proteinExistence type="predicted"/>
<dbReference type="Proteomes" id="UP000254601">
    <property type="component" value="Unassembled WGS sequence"/>
</dbReference>